<feature type="domain" description="MurNAc-LAA" evidence="3">
    <location>
        <begin position="108"/>
        <end position="220"/>
    </location>
</feature>
<reference evidence="4" key="1">
    <citation type="submission" date="2018-12" db="EMBL/GenBank/DDBJ databases">
        <authorList>
            <person name="Will S."/>
            <person name="Neumann-Schaal M."/>
            <person name="Henke P."/>
        </authorList>
    </citation>
    <scope>NUCLEOTIDE SEQUENCE</scope>
    <source>
        <strain evidence="4">PCC 7102</strain>
    </source>
</reference>
<dbReference type="EMBL" id="RSCL01000001">
    <property type="protein sequence ID" value="RUT09890.1"/>
    <property type="molecule type" value="Genomic_DNA"/>
</dbReference>
<dbReference type="GO" id="GO:0030288">
    <property type="term" value="C:outer membrane-bounded periplasmic space"/>
    <property type="evidence" value="ECO:0007669"/>
    <property type="project" value="TreeGrafter"/>
</dbReference>
<evidence type="ECO:0000313" key="4">
    <source>
        <dbReference type="EMBL" id="RUT09890.1"/>
    </source>
</evidence>
<dbReference type="Gene3D" id="3.40.630.40">
    <property type="entry name" value="Zn-dependent exopeptidases"/>
    <property type="match status" value="1"/>
</dbReference>
<evidence type="ECO:0000256" key="1">
    <source>
        <dbReference type="ARBA" id="ARBA00022801"/>
    </source>
</evidence>
<keyword evidence="2" id="KW-0732">Signal</keyword>
<dbReference type="GO" id="GO:0008745">
    <property type="term" value="F:N-acetylmuramoyl-L-alanine amidase activity"/>
    <property type="evidence" value="ECO:0007669"/>
    <property type="project" value="InterPro"/>
</dbReference>
<dbReference type="InterPro" id="IPR002508">
    <property type="entry name" value="MurNAc-LAA_cat"/>
</dbReference>
<accession>A0A3S1AUZ5</accession>
<dbReference type="Proteomes" id="UP000271624">
    <property type="component" value="Unassembled WGS sequence"/>
</dbReference>
<dbReference type="SUPFAM" id="SSF53187">
    <property type="entry name" value="Zn-dependent exopeptidases"/>
    <property type="match status" value="1"/>
</dbReference>
<dbReference type="PANTHER" id="PTHR30404:SF0">
    <property type="entry name" value="N-ACETYLMURAMOYL-L-ALANINE AMIDASE AMIC"/>
    <property type="match status" value="1"/>
</dbReference>
<dbReference type="Pfam" id="PF01520">
    <property type="entry name" value="Amidase_3"/>
    <property type="match status" value="1"/>
</dbReference>
<dbReference type="CDD" id="cd02696">
    <property type="entry name" value="MurNAc-LAA"/>
    <property type="match status" value="1"/>
</dbReference>
<keyword evidence="5" id="KW-1185">Reference proteome</keyword>
<dbReference type="InterPro" id="IPR050695">
    <property type="entry name" value="N-acetylmuramoyl_amidase_3"/>
</dbReference>
<comment type="caution">
    <text evidence="4">The sequence shown here is derived from an EMBL/GenBank/DDBJ whole genome shotgun (WGS) entry which is preliminary data.</text>
</comment>
<feature type="signal peptide" evidence="2">
    <location>
        <begin position="1"/>
        <end position="22"/>
    </location>
</feature>
<proteinExistence type="predicted"/>
<dbReference type="GO" id="GO:0009253">
    <property type="term" value="P:peptidoglycan catabolic process"/>
    <property type="evidence" value="ECO:0007669"/>
    <property type="project" value="InterPro"/>
</dbReference>
<evidence type="ECO:0000313" key="5">
    <source>
        <dbReference type="Proteomes" id="UP000271624"/>
    </source>
</evidence>
<evidence type="ECO:0000256" key="2">
    <source>
        <dbReference type="SAM" id="SignalP"/>
    </source>
</evidence>
<protein>
    <recommendedName>
        <fullName evidence="3">MurNAc-LAA domain-containing protein</fullName>
    </recommendedName>
</protein>
<dbReference type="RefSeq" id="WP_127078308.1">
    <property type="nucleotide sequence ID" value="NZ_RSCL01000001.1"/>
</dbReference>
<gene>
    <name evidence="4" type="ORF">DSM106972_003850</name>
</gene>
<feature type="chain" id="PRO_5018597167" description="MurNAc-LAA domain-containing protein" evidence="2">
    <location>
        <begin position="23"/>
        <end position="228"/>
    </location>
</feature>
<dbReference type="PANTHER" id="PTHR30404">
    <property type="entry name" value="N-ACETYLMURAMOYL-L-ALANINE AMIDASE"/>
    <property type="match status" value="1"/>
</dbReference>
<reference evidence="4" key="2">
    <citation type="journal article" date="2019" name="Genome Biol. Evol.">
        <title>Day and night: Metabolic profiles and evolutionary relationships of six axenic non-marine cyanobacteria.</title>
        <authorList>
            <person name="Will S.E."/>
            <person name="Henke P."/>
            <person name="Boedeker C."/>
            <person name="Huang S."/>
            <person name="Brinkmann H."/>
            <person name="Rohde M."/>
            <person name="Jarek M."/>
            <person name="Friedl T."/>
            <person name="Seufert S."/>
            <person name="Schumacher M."/>
            <person name="Overmann J."/>
            <person name="Neumann-Schaal M."/>
            <person name="Petersen J."/>
        </authorList>
    </citation>
    <scope>NUCLEOTIDE SEQUENCE [LARGE SCALE GENOMIC DNA]</scope>
    <source>
        <strain evidence="4">PCC 7102</strain>
    </source>
</reference>
<dbReference type="SMART" id="SM00646">
    <property type="entry name" value="Ami_3"/>
    <property type="match status" value="1"/>
</dbReference>
<sequence length="228" mass="25550">MKLVSLLLCSVSLLLFNSFTLAQQQHEANIVPATVRKTKNQKPLSDIKILINPGHGGQETGAVGVNGYFAKNINLKVSKLLAVELQKRGAIVVMTRDDDRDLSLSERQAIINQEEPTIAVTIHYTFAEDDEDAEKVKGIRAFWYHPQSQSLAVFIHNYLTRKLGRSSGGVFWNNLALTRPEVAPSVVLELGFFSNPEEFEWITNTDEQKKLALTLALAITQWFNKAQE</sequence>
<name>A0A3S1AUZ5_9CYAN</name>
<dbReference type="AlphaFoldDB" id="A0A3S1AUZ5"/>
<evidence type="ECO:0000259" key="3">
    <source>
        <dbReference type="SMART" id="SM00646"/>
    </source>
</evidence>
<dbReference type="OrthoDB" id="9772024at2"/>
<organism evidence="4 5">
    <name type="scientific">Dulcicalothrix desertica PCC 7102</name>
    <dbReference type="NCBI Taxonomy" id="232991"/>
    <lineage>
        <taxon>Bacteria</taxon>
        <taxon>Bacillati</taxon>
        <taxon>Cyanobacteriota</taxon>
        <taxon>Cyanophyceae</taxon>
        <taxon>Nostocales</taxon>
        <taxon>Calotrichaceae</taxon>
        <taxon>Dulcicalothrix</taxon>
    </lineage>
</organism>
<keyword evidence="1" id="KW-0378">Hydrolase</keyword>